<protein>
    <submittedName>
        <fullName evidence="1">DUF763 domain-containing protein</fullName>
    </submittedName>
</protein>
<dbReference type="EMBL" id="PXYW01000029">
    <property type="protein sequence ID" value="PSR32981.1"/>
    <property type="molecule type" value="Genomic_DNA"/>
</dbReference>
<evidence type="ECO:0000313" key="1">
    <source>
        <dbReference type="EMBL" id="PSR32981.1"/>
    </source>
</evidence>
<accession>A0A2T2XEP9</accession>
<proteinExistence type="predicted"/>
<dbReference type="Pfam" id="PF05559">
    <property type="entry name" value="DUF763"/>
    <property type="match status" value="1"/>
</dbReference>
<reference evidence="1 2" key="1">
    <citation type="journal article" date="2014" name="BMC Genomics">
        <title>Comparison of environmental and isolate Sulfobacillus genomes reveals diverse carbon, sulfur, nitrogen, and hydrogen metabolisms.</title>
        <authorList>
            <person name="Justice N.B."/>
            <person name="Norman A."/>
            <person name="Brown C.T."/>
            <person name="Singh A."/>
            <person name="Thomas B.C."/>
            <person name="Banfield J.F."/>
        </authorList>
    </citation>
    <scope>NUCLEOTIDE SEQUENCE [LARGE SCALE GENOMIC DNA]</scope>
    <source>
        <strain evidence="1">AMDSBA4</strain>
    </source>
</reference>
<sequence>MQKTGSATTPLHGGHCPPWLFSRMKELSVAIVEAMLLEHDTEEVLGRFSDPVWFQAFGSVLGFDWHSSGLTTVVLGALKEGLAPREQELGLYIAGGKGRASRATPQEIDDKGSRFGLPADVASLTYASKMAAKVDSALVQDGYQLYHHVMLFDRLGHWTIVQQGMNDANAMARRYHWRDHISDAFTKSPHAGIAGRAGTAVFDLTSAVNWGFHDISLELLTHPDEVLQQLSRIEEHPEGFRNLILPRSHPIPSSRRLDTILHKAYAMEPASYEALVGLPGVGASAMRALAMVAEVVYGAHPTFVDPVRYSFAHGGKDGYPFPVNRKDYDFSTATLKQAIERAHMKDKEKLAALKRLSDRTLNHAEIL</sequence>
<dbReference type="PANTHER" id="PTHR38597">
    <property type="entry name" value="BLL3834 PROTEIN"/>
    <property type="match status" value="1"/>
</dbReference>
<comment type="caution">
    <text evidence="1">The sequence shown here is derived from an EMBL/GenBank/DDBJ whole genome shotgun (WGS) entry which is preliminary data.</text>
</comment>
<evidence type="ECO:0000313" key="2">
    <source>
        <dbReference type="Proteomes" id="UP000242972"/>
    </source>
</evidence>
<organism evidence="1 2">
    <name type="scientific">Sulfobacillus benefaciens</name>
    <dbReference type="NCBI Taxonomy" id="453960"/>
    <lineage>
        <taxon>Bacteria</taxon>
        <taxon>Bacillati</taxon>
        <taxon>Bacillota</taxon>
        <taxon>Clostridia</taxon>
        <taxon>Eubacteriales</taxon>
        <taxon>Clostridiales Family XVII. Incertae Sedis</taxon>
        <taxon>Sulfobacillus</taxon>
    </lineage>
</organism>
<dbReference type="InterPro" id="IPR008482">
    <property type="entry name" value="DUF763"/>
</dbReference>
<dbReference type="PANTHER" id="PTHR38597:SF1">
    <property type="entry name" value="BLL3834 PROTEIN"/>
    <property type="match status" value="1"/>
</dbReference>
<dbReference type="Proteomes" id="UP000242972">
    <property type="component" value="Unassembled WGS sequence"/>
</dbReference>
<gene>
    <name evidence="1" type="ORF">C7B46_12050</name>
</gene>
<name>A0A2T2XEP9_9FIRM</name>
<dbReference type="AlphaFoldDB" id="A0A2T2XEP9"/>